<dbReference type="STRING" id="349064.SAMN05660429_00289"/>
<dbReference type="PIRSF" id="PIRSF028103">
    <property type="entry name" value="GcvR"/>
    <property type="match status" value="1"/>
</dbReference>
<reference evidence="4 5" key="1">
    <citation type="submission" date="2016-10" db="EMBL/GenBank/DDBJ databases">
        <authorList>
            <person name="de Groot N.N."/>
        </authorList>
    </citation>
    <scope>NUCLEOTIDE SEQUENCE [LARGE SCALE GENOMIC DNA]</scope>
    <source>
        <strain evidence="4 5">DSM 19706</strain>
    </source>
</reference>
<keyword evidence="1" id="KW-0678">Repressor</keyword>
<feature type="domain" description="ACT" evidence="3">
    <location>
        <begin position="28"/>
        <end position="100"/>
    </location>
</feature>
<keyword evidence="2" id="KW-1133">Transmembrane helix</keyword>
<dbReference type="Proteomes" id="UP000199308">
    <property type="component" value="Unassembled WGS sequence"/>
</dbReference>
<comment type="subcellular location">
    <subcellularLocation>
        <location evidence="1">Cytoplasm</location>
    </subcellularLocation>
</comment>
<keyword evidence="1" id="KW-0963">Cytoplasm</keyword>
<keyword evidence="1" id="KW-0804">Transcription</keyword>
<keyword evidence="5" id="KW-1185">Reference proteome</keyword>
<gene>
    <name evidence="4" type="ORF">SAMN05660429_00289</name>
</gene>
<keyword evidence="2" id="KW-0472">Membrane</keyword>
<dbReference type="InterPro" id="IPR016867">
    <property type="entry name" value="GcvR"/>
</dbReference>
<dbReference type="AlphaFoldDB" id="A0A1H9YN66"/>
<evidence type="ECO:0000313" key="4">
    <source>
        <dbReference type="EMBL" id="SES70576.1"/>
    </source>
</evidence>
<dbReference type="GO" id="GO:0005737">
    <property type="term" value="C:cytoplasm"/>
    <property type="evidence" value="ECO:0007669"/>
    <property type="project" value="UniProtKB-SubCell"/>
</dbReference>
<keyword evidence="2" id="KW-0812">Transmembrane</keyword>
<evidence type="ECO:0000313" key="5">
    <source>
        <dbReference type="Proteomes" id="UP000199308"/>
    </source>
</evidence>
<dbReference type="SUPFAM" id="SSF55021">
    <property type="entry name" value="ACT-like"/>
    <property type="match status" value="2"/>
</dbReference>
<dbReference type="PROSITE" id="PS51671">
    <property type="entry name" value="ACT"/>
    <property type="match status" value="1"/>
</dbReference>
<dbReference type="PANTHER" id="PTHR34875:SF6">
    <property type="entry name" value="UPF0237 PROTEIN MJ1558"/>
    <property type="match status" value="1"/>
</dbReference>
<evidence type="ECO:0000259" key="3">
    <source>
        <dbReference type="PROSITE" id="PS51671"/>
    </source>
</evidence>
<sequence>MPFLFPSSMLLESNITIILQGIFMSLLVVSFISPDRPGIVDTLSDLINQHGGNWQTSSLHHLHGLFAGTVEIAIEENLIEKLIEDLQSIPSLKIVSQTTPRKDSQQDNVIVLELTANDRSGIIQEISSKVHKQGGNLMKLVSTTGPAAHTGQDLFKAKMTISINPQDKDTLIDALEGISDDLMIDITH</sequence>
<evidence type="ECO:0000256" key="2">
    <source>
        <dbReference type="SAM" id="Phobius"/>
    </source>
</evidence>
<evidence type="ECO:0000256" key="1">
    <source>
        <dbReference type="PIRNR" id="PIRNR028103"/>
    </source>
</evidence>
<dbReference type="InterPro" id="IPR045865">
    <property type="entry name" value="ACT-like_dom_sf"/>
</dbReference>
<protein>
    <recommendedName>
        <fullName evidence="1">Glycine cleavage system transcriptional repressor</fullName>
    </recommendedName>
</protein>
<dbReference type="GO" id="GO:0006355">
    <property type="term" value="P:regulation of DNA-templated transcription"/>
    <property type="evidence" value="ECO:0007669"/>
    <property type="project" value="UniProtKB-UniRule"/>
</dbReference>
<dbReference type="Pfam" id="PF13740">
    <property type="entry name" value="ACT_6"/>
    <property type="match status" value="1"/>
</dbReference>
<accession>A0A1H9YN66</accession>
<dbReference type="Gene3D" id="3.30.70.260">
    <property type="match status" value="2"/>
</dbReference>
<dbReference type="InterPro" id="IPR050990">
    <property type="entry name" value="UPF0237/GcvR_regulator"/>
</dbReference>
<name>A0A1H9YN66_THASX</name>
<dbReference type="InterPro" id="IPR002912">
    <property type="entry name" value="ACT_dom"/>
</dbReference>
<proteinExistence type="predicted"/>
<dbReference type="PANTHER" id="PTHR34875">
    <property type="entry name" value="UPF0237 PROTEIN MJ1558"/>
    <property type="match status" value="1"/>
</dbReference>
<organism evidence="4 5">
    <name type="scientific">Thalassotalea agarivorans</name>
    <name type="common">Thalassomonas agarivorans</name>
    <dbReference type="NCBI Taxonomy" id="349064"/>
    <lineage>
        <taxon>Bacteria</taxon>
        <taxon>Pseudomonadati</taxon>
        <taxon>Pseudomonadota</taxon>
        <taxon>Gammaproteobacteria</taxon>
        <taxon>Alteromonadales</taxon>
        <taxon>Colwelliaceae</taxon>
        <taxon>Thalassotalea</taxon>
    </lineage>
</organism>
<feature type="transmembrane region" description="Helical" evidence="2">
    <location>
        <begin position="15"/>
        <end position="33"/>
    </location>
</feature>
<dbReference type="EMBL" id="FOHK01000001">
    <property type="protein sequence ID" value="SES70576.1"/>
    <property type="molecule type" value="Genomic_DNA"/>
</dbReference>